<dbReference type="AlphaFoldDB" id="A0AAE4CBM0"/>
<dbReference type="Pfam" id="PF12680">
    <property type="entry name" value="SnoaL_2"/>
    <property type="match status" value="1"/>
</dbReference>
<evidence type="ECO:0000259" key="1">
    <source>
        <dbReference type="Pfam" id="PF12680"/>
    </source>
</evidence>
<feature type="domain" description="SnoaL-like" evidence="1">
    <location>
        <begin position="8"/>
        <end position="123"/>
    </location>
</feature>
<keyword evidence="2" id="KW-0413">Isomerase</keyword>
<protein>
    <submittedName>
        <fullName evidence="2">Ketosteroid isomerase-like protein</fullName>
    </submittedName>
</protein>
<evidence type="ECO:0000313" key="2">
    <source>
        <dbReference type="EMBL" id="MDR7275730.1"/>
    </source>
</evidence>
<comment type="caution">
    <text evidence="2">The sequence shown here is derived from an EMBL/GenBank/DDBJ whole genome shotgun (WGS) entry which is preliminary data.</text>
</comment>
<dbReference type="GO" id="GO:0016853">
    <property type="term" value="F:isomerase activity"/>
    <property type="evidence" value="ECO:0007669"/>
    <property type="project" value="UniProtKB-KW"/>
</dbReference>
<organism evidence="2 3">
    <name type="scientific">Catenuloplanes atrovinosus</name>
    <dbReference type="NCBI Taxonomy" id="137266"/>
    <lineage>
        <taxon>Bacteria</taxon>
        <taxon>Bacillati</taxon>
        <taxon>Actinomycetota</taxon>
        <taxon>Actinomycetes</taxon>
        <taxon>Micromonosporales</taxon>
        <taxon>Micromonosporaceae</taxon>
        <taxon>Catenuloplanes</taxon>
    </lineage>
</organism>
<dbReference type="SUPFAM" id="SSF54427">
    <property type="entry name" value="NTF2-like"/>
    <property type="match status" value="1"/>
</dbReference>
<dbReference type="RefSeq" id="WP_310367043.1">
    <property type="nucleotide sequence ID" value="NZ_JAVDYB010000001.1"/>
</dbReference>
<dbReference type="Proteomes" id="UP001183643">
    <property type="component" value="Unassembled WGS sequence"/>
</dbReference>
<dbReference type="EMBL" id="JAVDYB010000001">
    <property type="protein sequence ID" value="MDR7275730.1"/>
    <property type="molecule type" value="Genomic_DNA"/>
</dbReference>
<dbReference type="InterPro" id="IPR037401">
    <property type="entry name" value="SnoaL-like"/>
</dbReference>
<dbReference type="InterPro" id="IPR032710">
    <property type="entry name" value="NTF2-like_dom_sf"/>
</dbReference>
<dbReference type="Gene3D" id="3.10.450.50">
    <property type="match status" value="1"/>
</dbReference>
<name>A0AAE4CBM0_9ACTN</name>
<sequence>MATVESVVRRYYAVVSDLSSTEDELRALLSPGVRVTEHPNALVPAGAVRDLEATVAGFRSGKALLREQVFEVHEVLSDGPRAAVRATWRGVVGADAGPFRAGQELVAHVAALLTVDDGRVLAHETFDCYEPFAPPA</sequence>
<evidence type="ECO:0000313" key="3">
    <source>
        <dbReference type="Proteomes" id="UP001183643"/>
    </source>
</evidence>
<reference evidence="2" key="1">
    <citation type="submission" date="2023-07" db="EMBL/GenBank/DDBJ databases">
        <title>Sequencing the genomes of 1000 actinobacteria strains.</title>
        <authorList>
            <person name="Klenk H.-P."/>
        </authorList>
    </citation>
    <scope>NUCLEOTIDE SEQUENCE</scope>
    <source>
        <strain evidence="2">DSM 44707</strain>
    </source>
</reference>
<gene>
    <name evidence="2" type="ORF">J2S41_002508</name>
</gene>
<keyword evidence="3" id="KW-1185">Reference proteome</keyword>
<proteinExistence type="predicted"/>
<accession>A0AAE4CBM0</accession>